<dbReference type="OrthoDB" id="9801824at2"/>
<dbReference type="AlphaFoldDB" id="A0A919GVA5"/>
<gene>
    <name evidence="2" type="ORF">Sxan_23090</name>
</gene>
<comment type="caution">
    <text evidence="2">The sequence shown here is derived from an EMBL/GenBank/DDBJ whole genome shotgun (WGS) entry which is preliminary data.</text>
</comment>
<accession>A0A919GVA5</accession>
<feature type="region of interest" description="Disordered" evidence="1">
    <location>
        <begin position="1"/>
        <end position="24"/>
    </location>
</feature>
<proteinExistence type="predicted"/>
<evidence type="ECO:0000313" key="2">
    <source>
        <dbReference type="EMBL" id="GHI84945.1"/>
    </source>
</evidence>
<name>A0A919GVA5_9ACTN</name>
<evidence type="ECO:0000313" key="3">
    <source>
        <dbReference type="Proteomes" id="UP000600026"/>
    </source>
</evidence>
<dbReference type="EMBL" id="BNEE01000006">
    <property type="protein sequence ID" value="GHI84945.1"/>
    <property type="molecule type" value="Genomic_DNA"/>
</dbReference>
<organism evidence="2 3">
    <name type="scientific">Streptomyces xanthophaeus</name>
    <dbReference type="NCBI Taxonomy" id="67385"/>
    <lineage>
        <taxon>Bacteria</taxon>
        <taxon>Bacillati</taxon>
        <taxon>Actinomycetota</taxon>
        <taxon>Actinomycetes</taxon>
        <taxon>Kitasatosporales</taxon>
        <taxon>Streptomycetaceae</taxon>
        <taxon>Streptomyces</taxon>
    </lineage>
</organism>
<evidence type="ECO:0000256" key="1">
    <source>
        <dbReference type="SAM" id="MobiDB-lite"/>
    </source>
</evidence>
<dbReference type="RefSeq" id="WP_051901858.1">
    <property type="nucleotide sequence ID" value="NZ_BNEE01000006.1"/>
</dbReference>
<dbReference type="Proteomes" id="UP000600026">
    <property type="component" value="Unassembled WGS sequence"/>
</dbReference>
<protein>
    <submittedName>
        <fullName evidence="2">Uncharacterized protein</fullName>
    </submittedName>
</protein>
<sequence length="160" mass="17882">MNQQDLDAYGQGLRTQEAPVRESVPTPDVQAVLAAARRCTWALTEPGHFLVPDASEEIALVALSAVREDERDGYVQHLEAFAEQHRERLEQVVREYGPGSPPAAGYGRYFLVGQPESLIIVERMESAPFLMRAKWGDAEEDAFLLDDLEFAWGQSAHLSR</sequence>
<keyword evidence="3" id="KW-1185">Reference proteome</keyword>
<reference evidence="2" key="1">
    <citation type="submission" date="2020-09" db="EMBL/GenBank/DDBJ databases">
        <title>Whole genome shotgun sequence of Streptomyces xanthophaeus NBRC 12829.</title>
        <authorList>
            <person name="Komaki H."/>
            <person name="Tamura T."/>
        </authorList>
    </citation>
    <scope>NUCLEOTIDE SEQUENCE</scope>
    <source>
        <strain evidence="2">NBRC 12829</strain>
    </source>
</reference>